<dbReference type="EMBL" id="CAFZ01000129">
    <property type="protein sequence ID" value="CCA71648.1"/>
    <property type="molecule type" value="Genomic_DNA"/>
</dbReference>
<dbReference type="InterPro" id="IPR021718">
    <property type="entry name" value="CPSF73-100_C"/>
</dbReference>
<dbReference type="PANTHER" id="PTHR11203">
    <property type="entry name" value="CLEAVAGE AND POLYADENYLATION SPECIFICITY FACTOR FAMILY MEMBER"/>
    <property type="match status" value="1"/>
</dbReference>
<dbReference type="InterPro" id="IPR036866">
    <property type="entry name" value="RibonucZ/Hydroxyglut_hydro"/>
</dbReference>
<feature type="domain" description="Metallo-beta-lactamase" evidence="8">
    <location>
        <begin position="18"/>
        <end position="232"/>
    </location>
</feature>
<proteinExistence type="inferred from homology"/>
<evidence type="ECO:0000259" key="10">
    <source>
        <dbReference type="SMART" id="SM01098"/>
    </source>
</evidence>
<keyword evidence="6" id="KW-0378">Hydrolase</keyword>
<dbReference type="Gene3D" id="3.60.15.10">
    <property type="entry name" value="Ribonuclease Z/Hydroxyacylglutathione hydrolase-like"/>
    <property type="match status" value="1"/>
</dbReference>
<dbReference type="InParanoid" id="G4TK05"/>
<comment type="subcellular location">
    <subcellularLocation>
        <location evidence="1">Nucleus</location>
    </subcellularLocation>
</comment>
<name>G4TK05_SERID</name>
<dbReference type="InterPro" id="IPR001279">
    <property type="entry name" value="Metallo-B-lactamas"/>
</dbReference>
<dbReference type="SUPFAM" id="SSF56281">
    <property type="entry name" value="Metallo-hydrolase/oxidoreductase"/>
    <property type="match status" value="1"/>
</dbReference>
<dbReference type="eggNOG" id="KOG1137">
    <property type="taxonomic scope" value="Eukaryota"/>
</dbReference>
<dbReference type="GO" id="GO:0005847">
    <property type="term" value="C:mRNA cleavage and polyadenylation specificity factor complex"/>
    <property type="evidence" value="ECO:0007669"/>
    <property type="project" value="TreeGrafter"/>
</dbReference>
<gene>
    <name evidence="11" type="ORF">PIIN_05584</name>
</gene>
<dbReference type="Pfam" id="PF11718">
    <property type="entry name" value="CPSF73-100_C"/>
    <property type="match status" value="1"/>
</dbReference>
<protein>
    <submittedName>
        <fullName evidence="11">Related to YSH1-component of pre-mRNA polyadenylation factor PF I</fullName>
    </submittedName>
</protein>
<reference evidence="11 12" key="1">
    <citation type="journal article" date="2011" name="PLoS Pathog.">
        <title>Endophytic Life Strategies Decoded by Genome and Transcriptome Analyses of the Mutualistic Root Symbiont Piriformospora indica.</title>
        <authorList>
            <person name="Zuccaro A."/>
            <person name="Lahrmann U."/>
            <person name="Guldener U."/>
            <person name="Langen G."/>
            <person name="Pfiffi S."/>
            <person name="Biedenkopf D."/>
            <person name="Wong P."/>
            <person name="Samans B."/>
            <person name="Grimm C."/>
            <person name="Basiewicz M."/>
            <person name="Murat C."/>
            <person name="Martin F."/>
            <person name="Kogel K.H."/>
        </authorList>
    </citation>
    <scope>NUCLEOTIDE SEQUENCE [LARGE SCALE GENOMIC DNA]</scope>
    <source>
        <strain evidence="11 12">DSM 11827</strain>
    </source>
</reference>
<accession>G4TK05</accession>
<dbReference type="HOGENOM" id="CLU_009673_2_0_1"/>
<dbReference type="GO" id="GO:0003723">
    <property type="term" value="F:RNA binding"/>
    <property type="evidence" value="ECO:0007669"/>
    <property type="project" value="TreeGrafter"/>
</dbReference>
<evidence type="ECO:0000313" key="11">
    <source>
        <dbReference type="EMBL" id="CCA71648.1"/>
    </source>
</evidence>
<dbReference type="Pfam" id="PF16661">
    <property type="entry name" value="Lactamase_B_6"/>
    <property type="match status" value="1"/>
</dbReference>
<dbReference type="InterPro" id="IPR011108">
    <property type="entry name" value="RMMBL"/>
</dbReference>
<evidence type="ECO:0000313" key="12">
    <source>
        <dbReference type="Proteomes" id="UP000007148"/>
    </source>
</evidence>
<evidence type="ECO:0000256" key="4">
    <source>
        <dbReference type="ARBA" id="ARBA00022722"/>
    </source>
</evidence>
<keyword evidence="4" id="KW-0540">Nuclease</keyword>
<dbReference type="AlphaFoldDB" id="G4TK05"/>
<dbReference type="SMART" id="SM01098">
    <property type="entry name" value="CPSF73-100_C"/>
    <property type="match status" value="1"/>
</dbReference>
<keyword evidence="12" id="KW-1185">Reference proteome</keyword>
<evidence type="ECO:0000256" key="3">
    <source>
        <dbReference type="ARBA" id="ARBA00022664"/>
    </source>
</evidence>
<dbReference type="GO" id="GO:0006398">
    <property type="term" value="P:mRNA 3'-end processing by stem-loop binding and cleavage"/>
    <property type="evidence" value="ECO:0007669"/>
    <property type="project" value="TreeGrafter"/>
</dbReference>
<dbReference type="GO" id="GO:0004521">
    <property type="term" value="F:RNA endonuclease activity"/>
    <property type="evidence" value="ECO:0007669"/>
    <property type="project" value="TreeGrafter"/>
</dbReference>
<evidence type="ECO:0000256" key="7">
    <source>
        <dbReference type="ARBA" id="ARBA00023242"/>
    </source>
</evidence>
<dbReference type="PANTHER" id="PTHR11203:SF11">
    <property type="entry name" value="CLEAVAGE AND POLYADENYLATION SPECIFICITY FACTOR SUBUNIT 3"/>
    <property type="match status" value="1"/>
</dbReference>
<keyword evidence="7" id="KW-0539">Nucleus</keyword>
<sequence length="756" mass="84145">MDLPQLSVTVLGAGQEVGRSCCVLRYRGKTVVCDAGVHPAHYGIASLPFIDELDWSTVDVILITHFHLDHAAGLTYIMEKTNFREGKGKVYMTLATKAVYKFIMQDFLRMSSSSTEPLFSPLDFSMSFSSIITVAAHQVIVPCPGISFTPYHAGHVLGACMFLIDIAGLKVLYTGDYSREEDRHLVQAQVPSIRPDVLICESTYGVQKHEELSGREKRFVDLVTAVVKRGGHVLLPAFALGRAQEILLILEEHWSRNPDLHGVPIYYVSSLAKKCMAVYQTNISSMNSKIQERWKKQENPFVFKYITNLPQTRGAEKKVAEGPPCVVLASPGFMDNGSSRELLELWAPDPRNAVIVTGYSVEGTMARDIQNSPDEIVSLKGTTIPRRLAVEVISFSAHVDGEQNLDFIEKVKAQHIVSLLIASSDVKVLMHGESKAMFSLKNRLEQRYAGNEEGIQIHAPWNTETLKLTFRGDRIAKAIGRIAEKGVKEDAQIQGLLLSKDFTFTLLDPRDLEEVTGLSTSVIVQTQRIALSVSLDLVRWHLEGMFGSIEQGVDANQIRTLRIMGCVDVKHTREDELTLEWESSVTTDMIADSALALILGIESSPASVKLTLSPHSHAHADREDEELMQQIRYERMAAFLEAHFGSAEIYLPEEDAKDVKMADGERDDPAIVVRVDEHIAKVDLVDLHVSCPNEALKNRVKSVVQLAATTIGSLAEMYGLKDRRLDNGLQADVTEAKFLEDDEWLKTEDETMKEES</sequence>
<dbReference type="Pfam" id="PF10996">
    <property type="entry name" value="Beta-Casp"/>
    <property type="match status" value="1"/>
</dbReference>
<keyword evidence="3" id="KW-0507">mRNA processing</keyword>
<dbReference type="Proteomes" id="UP000007148">
    <property type="component" value="Unassembled WGS sequence"/>
</dbReference>
<evidence type="ECO:0000256" key="2">
    <source>
        <dbReference type="ARBA" id="ARBA00010624"/>
    </source>
</evidence>
<evidence type="ECO:0000256" key="6">
    <source>
        <dbReference type="ARBA" id="ARBA00022801"/>
    </source>
</evidence>
<dbReference type="SMART" id="SM01027">
    <property type="entry name" value="Beta-Casp"/>
    <property type="match status" value="1"/>
</dbReference>
<dbReference type="InterPro" id="IPR022712">
    <property type="entry name" value="Beta_Casp"/>
</dbReference>
<organism evidence="11 12">
    <name type="scientific">Serendipita indica (strain DSM 11827)</name>
    <name type="common">Root endophyte fungus</name>
    <name type="synonym">Piriformospora indica</name>
    <dbReference type="NCBI Taxonomy" id="1109443"/>
    <lineage>
        <taxon>Eukaryota</taxon>
        <taxon>Fungi</taxon>
        <taxon>Dikarya</taxon>
        <taxon>Basidiomycota</taxon>
        <taxon>Agaricomycotina</taxon>
        <taxon>Agaricomycetes</taxon>
        <taxon>Sebacinales</taxon>
        <taxon>Serendipitaceae</taxon>
        <taxon>Serendipita</taxon>
    </lineage>
</organism>
<dbReference type="InterPro" id="IPR050698">
    <property type="entry name" value="MBL"/>
</dbReference>
<dbReference type="OMA" id="CKQHITL"/>
<dbReference type="GO" id="GO:0004534">
    <property type="term" value="F:5'-3' RNA exonuclease activity"/>
    <property type="evidence" value="ECO:0007669"/>
    <property type="project" value="TreeGrafter"/>
</dbReference>
<evidence type="ECO:0000256" key="5">
    <source>
        <dbReference type="ARBA" id="ARBA00022759"/>
    </source>
</evidence>
<dbReference type="SMART" id="SM00849">
    <property type="entry name" value="Lactamase_B"/>
    <property type="match status" value="1"/>
</dbReference>
<evidence type="ECO:0000256" key="1">
    <source>
        <dbReference type="ARBA" id="ARBA00004123"/>
    </source>
</evidence>
<comment type="caution">
    <text evidence="11">The sequence shown here is derived from an EMBL/GenBank/DDBJ whole genome shotgun (WGS) entry which is preliminary data.</text>
</comment>
<keyword evidence="5" id="KW-0255">Endonuclease</keyword>
<dbReference type="OrthoDB" id="10249535at2759"/>
<dbReference type="STRING" id="1109443.G4TK05"/>
<dbReference type="Gene3D" id="3.40.50.10890">
    <property type="match status" value="1"/>
</dbReference>
<feature type="domain" description="Pre-mRNA 3'-end-processing endonuclease polyadenylation factor C-term" evidence="10">
    <location>
        <begin position="489"/>
        <end position="714"/>
    </location>
</feature>
<dbReference type="FunCoup" id="G4TK05">
    <property type="interactions" value="656"/>
</dbReference>
<feature type="domain" description="Beta-Casp" evidence="9">
    <location>
        <begin position="243"/>
        <end position="369"/>
    </location>
</feature>
<evidence type="ECO:0000259" key="9">
    <source>
        <dbReference type="SMART" id="SM01027"/>
    </source>
</evidence>
<evidence type="ECO:0000259" key="8">
    <source>
        <dbReference type="SMART" id="SM00849"/>
    </source>
</evidence>
<comment type="similarity">
    <text evidence="2">Belongs to the metallo-beta-lactamase superfamily. RNA-metabolizing metallo-beta-lactamase-like family. CPSF2/YSH1 subfamily.</text>
</comment>
<dbReference type="Pfam" id="PF07521">
    <property type="entry name" value="RMMBL"/>
    <property type="match status" value="1"/>
</dbReference>